<evidence type="ECO:0000259" key="4">
    <source>
        <dbReference type="PROSITE" id="PS50026"/>
    </source>
</evidence>
<dbReference type="CDD" id="cd00054">
    <property type="entry name" value="EGF_CA"/>
    <property type="match status" value="1"/>
</dbReference>
<dbReference type="STRING" id="671987.R0JZ29"/>
<feature type="region of interest" description="Disordered" evidence="2">
    <location>
        <begin position="481"/>
        <end position="510"/>
    </location>
</feature>
<reference evidence="5 6" key="2">
    <citation type="journal article" date="2013" name="PLoS Genet.">
        <title>Comparative genome structure, secondary metabolite, and effector coding capacity across Cochliobolus pathogens.</title>
        <authorList>
            <person name="Condon B.J."/>
            <person name="Leng Y."/>
            <person name="Wu D."/>
            <person name="Bushley K.E."/>
            <person name="Ohm R.A."/>
            <person name="Otillar R."/>
            <person name="Martin J."/>
            <person name="Schackwitz W."/>
            <person name="Grimwood J."/>
            <person name="MohdZainudin N."/>
            <person name="Xue C."/>
            <person name="Wang R."/>
            <person name="Manning V.A."/>
            <person name="Dhillon B."/>
            <person name="Tu Z.J."/>
            <person name="Steffenson B.J."/>
            <person name="Salamov A."/>
            <person name="Sun H."/>
            <person name="Lowry S."/>
            <person name="LaButti K."/>
            <person name="Han J."/>
            <person name="Copeland A."/>
            <person name="Lindquist E."/>
            <person name="Barry K."/>
            <person name="Schmutz J."/>
            <person name="Baker S.E."/>
            <person name="Ciuffetti L.M."/>
            <person name="Grigoriev I.V."/>
            <person name="Zhong S."/>
            <person name="Turgeon B.G."/>
        </authorList>
    </citation>
    <scope>NUCLEOTIDE SEQUENCE [LARGE SCALE GENOMIC DNA]</scope>
    <source>
        <strain evidence="6">28A</strain>
    </source>
</reference>
<feature type="disulfide bond" evidence="1">
    <location>
        <begin position="642"/>
        <end position="651"/>
    </location>
</feature>
<dbReference type="eggNOG" id="ENOG502RXHJ">
    <property type="taxonomic scope" value="Eukaryota"/>
</dbReference>
<feature type="compositionally biased region" description="Low complexity" evidence="2">
    <location>
        <begin position="59"/>
        <end position="76"/>
    </location>
</feature>
<feature type="region of interest" description="Disordered" evidence="2">
    <location>
        <begin position="243"/>
        <end position="319"/>
    </location>
</feature>
<dbReference type="InterPro" id="IPR000742">
    <property type="entry name" value="EGF"/>
</dbReference>
<dbReference type="PROSITE" id="PS00022">
    <property type="entry name" value="EGF_1"/>
    <property type="match status" value="1"/>
</dbReference>
<keyword evidence="3" id="KW-1133">Transmembrane helix</keyword>
<evidence type="ECO:0000256" key="3">
    <source>
        <dbReference type="SAM" id="Phobius"/>
    </source>
</evidence>
<dbReference type="PROSITE" id="PS01186">
    <property type="entry name" value="EGF_2"/>
    <property type="match status" value="1"/>
</dbReference>
<feature type="region of interest" description="Disordered" evidence="2">
    <location>
        <begin position="355"/>
        <end position="415"/>
    </location>
</feature>
<gene>
    <name evidence="5" type="ORF">SETTUDRAFT_143043</name>
</gene>
<feature type="compositionally biased region" description="Polar residues" evidence="2">
    <location>
        <begin position="762"/>
        <end position="782"/>
    </location>
</feature>
<feature type="compositionally biased region" description="Low complexity" evidence="2">
    <location>
        <begin position="355"/>
        <end position="375"/>
    </location>
</feature>
<reference evidence="5 6" key="1">
    <citation type="journal article" date="2012" name="PLoS Pathog.">
        <title>Diverse lifestyles and strategies of plant pathogenesis encoded in the genomes of eighteen Dothideomycetes fungi.</title>
        <authorList>
            <person name="Ohm R.A."/>
            <person name="Feau N."/>
            <person name="Henrissat B."/>
            <person name="Schoch C.L."/>
            <person name="Horwitz B.A."/>
            <person name="Barry K.W."/>
            <person name="Condon B.J."/>
            <person name="Copeland A.C."/>
            <person name="Dhillon B."/>
            <person name="Glaser F."/>
            <person name="Hesse C.N."/>
            <person name="Kosti I."/>
            <person name="LaButti K."/>
            <person name="Lindquist E.A."/>
            <person name="Lucas S."/>
            <person name="Salamov A.A."/>
            <person name="Bradshaw R.E."/>
            <person name="Ciuffetti L."/>
            <person name="Hamelin R.C."/>
            <person name="Kema G.H.J."/>
            <person name="Lawrence C."/>
            <person name="Scott J.A."/>
            <person name="Spatafora J.W."/>
            <person name="Turgeon B.G."/>
            <person name="de Wit P.J.G.M."/>
            <person name="Zhong S."/>
            <person name="Goodwin S.B."/>
            <person name="Grigoriev I.V."/>
        </authorList>
    </citation>
    <scope>NUCLEOTIDE SEQUENCE [LARGE SCALE GENOMIC DNA]</scope>
    <source>
        <strain evidence="6">28A</strain>
    </source>
</reference>
<keyword evidence="6" id="KW-1185">Reference proteome</keyword>
<dbReference type="Proteomes" id="UP000016935">
    <property type="component" value="Unassembled WGS sequence"/>
</dbReference>
<evidence type="ECO:0000313" key="5">
    <source>
        <dbReference type="EMBL" id="EOA81492.1"/>
    </source>
</evidence>
<evidence type="ECO:0000256" key="1">
    <source>
        <dbReference type="PROSITE-ProRule" id="PRU00076"/>
    </source>
</evidence>
<dbReference type="RefSeq" id="XP_008030943.1">
    <property type="nucleotide sequence ID" value="XM_008032752.1"/>
</dbReference>
<feature type="compositionally biased region" description="Polar residues" evidence="2">
    <location>
        <begin position="281"/>
        <end position="290"/>
    </location>
</feature>
<dbReference type="HOGENOM" id="CLU_009769_0_0_1"/>
<feature type="transmembrane region" description="Helical" evidence="3">
    <location>
        <begin position="546"/>
        <end position="573"/>
    </location>
</feature>
<comment type="caution">
    <text evidence="1">Lacks conserved residue(s) required for the propagation of feature annotation.</text>
</comment>
<feature type="region of interest" description="Disordered" evidence="2">
    <location>
        <begin position="581"/>
        <end position="614"/>
    </location>
</feature>
<keyword evidence="3" id="KW-0472">Membrane</keyword>
<keyword evidence="1" id="KW-1015">Disulfide bond</keyword>
<dbReference type="EMBL" id="KB908866">
    <property type="protein sequence ID" value="EOA81492.1"/>
    <property type="molecule type" value="Genomic_DNA"/>
</dbReference>
<feature type="compositionally biased region" description="Low complexity" evidence="2">
    <location>
        <begin position="494"/>
        <end position="505"/>
    </location>
</feature>
<name>R0JZ29_EXST2</name>
<feature type="compositionally biased region" description="Polar residues" evidence="2">
    <location>
        <begin position="589"/>
        <end position="600"/>
    </location>
</feature>
<feature type="compositionally biased region" description="Acidic residues" evidence="2">
    <location>
        <begin position="268"/>
        <end position="280"/>
    </location>
</feature>
<dbReference type="GeneID" id="19396698"/>
<dbReference type="AlphaFoldDB" id="R0JZ29"/>
<feature type="compositionally biased region" description="Polar residues" evidence="2">
    <location>
        <begin position="164"/>
        <end position="179"/>
    </location>
</feature>
<evidence type="ECO:0000313" key="6">
    <source>
        <dbReference type="Proteomes" id="UP000016935"/>
    </source>
</evidence>
<feature type="region of interest" description="Disordered" evidence="2">
    <location>
        <begin position="754"/>
        <end position="787"/>
    </location>
</feature>
<feature type="compositionally biased region" description="Low complexity" evidence="2">
    <location>
        <begin position="180"/>
        <end position="190"/>
    </location>
</feature>
<keyword evidence="3" id="KW-0812">Transmembrane</keyword>
<sequence length="874" mass="93881">MSYDPRLGAGAYGATDADGDGYAKKGSVRAARERMQAAQKRTQLPDTSKIIGLPRRPNQLRQQQQQEQQQQQQAFQRAGPSRLQINTDSRSDTDSSSPSPQWPLPNVRTQRVDPVPDIPPRSPRRGQPPQLFQDSRPLSEEYPIQQLSPELASPVSPGYLHPNDTLSPSSYRSSRPITTSSIASDSSMGSIPDFPVPQPPMPSIQQARRFPSIGPPPSARRGPSSYYTQMSYVSPIVEESESHSTAIQSQRGSFASSNVFPSNQDAFYPDDDPFSDEEDMSSTNTGFNSPTDHDDQRGLVRQSPTLVRQASLGRRTKPSLMTIKTVDSSTKSRTDGAVMAAGAMGLGAAAMAARDSYSSRSRSPLSRESSSDSLSTLQTLRNKMAAGSTSSPLSQELRPITLADRAGARRPPRLDMEAVREAEARGSLTSLPDLIRRATRLASNLDRGRTASRLGMDFWETGAPEKNDVRQSGLSEMLAAFPPPGQETPERTGRGTPNNTNGGNTEWPSVRNSNNNINNNNNNNYVDVGVQNEKPQQRRKCCGMRLWVFILLLIILLLIIAAAVVIPVVLVVIPNQNKAASNSAAQDNRGNNNSGNDVPSTNPPPMPSQTAGSGNGQCSGVITCQNGGVAILNADRSCNCICINGFTGRTCTNNDATGCTTVTIAGTAKNATTGSAIPRLIEDANTMYNVTLDPVRILSLFSTLSLSCAAENALITFNGLASRSVSKPSYAMDLRAALHPSRTRSTIHHLHPAKIPGHQVKRQTVGQSGQGEASNNRNSAGTKAQIPQPISSDINSLDLGRIAVLLTLQVTGSLDTAATAQESIQTLLTNNRNGLPGSSIVDTGPFKVDLVKFTIQFNNGTTIQSKPSSKTLKF</sequence>
<proteinExistence type="predicted"/>
<accession>R0JZ29</accession>
<feature type="domain" description="EGF-like" evidence="4">
    <location>
        <begin position="614"/>
        <end position="652"/>
    </location>
</feature>
<protein>
    <recommendedName>
        <fullName evidence="4">EGF-like domain-containing protein</fullName>
    </recommendedName>
</protein>
<dbReference type="PANTHER" id="PTHR17178">
    <property type="entry name" value="SECRETORY GRANULE PROTEOGLYCAN CORE PROTEIN"/>
    <property type="match status" value="1"/>
</dbReference>
<dbReference type="OrthoDB" id="283575at2759"/>
<evidence type="ECO:0000256" key="2">
    <source>
        <dbReference type="SAM" id="MobiDB-lite"/>
    </source>
</evidence>
<dbReference type="PROSITE" id="PS50026">
    <property type="entry name" value="EGF_3"/>
    <property type="match status" value="1"/>
</dbReference>
<feature type="compositionally biased region" description="Polar residues" evidence="2">
    <location>
        <begin position="243"/>
        <end position="265"/>
    </location>
</feature>
<keyword evidence="1" id="KW-0245">EGF-like domain</keyword>
<organism evidence="5 6">
    <name type="scientific">Exserohilum turcicum (strain 28A)</name>
    <name type="common">Northern leaf blight fungus</name>
    <name type="synonym">Setosphaeria turcica</name>
    <dbReference type="NCBI Taxonomy" id="671987"/>
    <lineage>
        <taxon>Eukaryota</taxon>
        <taxon>Fungi</taxon>
        <taxon>Dikarya</taxon>
        <taxon>Ascomycota</taxon>
        <taxon>Pezizomycotina</taxon>
        <taxon>Dothideomycetes</taxon>
        <taxon>Pleosporomycetidae</taxon>
        <taxon>Pleosporales</taxon>
        <taxon>Pleosporineae</taxon>
        <taxon>Pleosporaceae</taxon>
        <taxon>Exserohilum</taxon>
    </lineage>
</organism>
<feature type="region of interest" description="Disordered" evidence="2">
    <location>
        <begin position="1"/>
        <end position="226"/>
    </location>
</feature>
<feature type="compositionally biased region" description="Polar residues" evidence="2">
    <location>
        <begin position="376"/>
        <end position="394"/>
    </location>
</feature>
<dbReference type="PANTHER" id="PTHR17178:SF0">
    <property type="entry name" value="SERGLYCIN"/>
    <property type="match status" value="1"/>
</dbReference>